<reference evidence="1 2" key="1">
    <citation type="journal article" date="2019" name="Nat. Med.">
        <title>A library of human gut bacterial isolates paired with longitudinal multiomics data enables mechanistic microbiome research.</title>
        <authorList>
            <person name="Poyet M."/>
            <person name="Groussin M."/>
            <person name="Gibbons S.M."/>
            <person name="Avila-Pacheco J."/>
            <person name="Jiang X."/>
            <person name="Kearney S.M."/>
            <person name="Perrotta A.R."/>
            <person name="Berdy B."/>
            <person name="Zhao S."/>
            <person name="Lieberman T.D."/>
            <person name="Swanson P.K."/>
            <person name="Smith M."/>
            <person name="Roesemann S."/>
            <person name="Alexander J.E."/>
            <person name="Rich S.A."/>
            <person name="Livny J."/>
            <person name="Vlamakis H."/>
            <person name="Clish C."/>
            <person name="Bullock K."/>
            <person name="Deik A."/>
            <person name="Scott J."/>
            <person name="Pierce K.A."/>
            <person name="Xavier R.J."/>
            <person name="Alm E.J."/>
        </authorList>
    </citation>
    <scope>NUCLEOTIDE SEQUENCE [LARGE SCALE GENOMIC DNA]</scope>
    <source>
        <strain evidence="1 2">BIOML-A204</strain>
    </source>
</reference>
<protein>
    <submittedName>
        <fullName evidence="1">DUF4302 domain-containing protein</fullName>
    </submittedName>
</protein>
<dbReference type="InterPro" id="IPR025396">
    <property type="entry name" value="DUF4302"/>
</dbReference>
<name>A0A9P3ZL35_9BACT</name>
<dbReference type="Proteomes" id="UP000323119">
    <property type="component" value="Unassembled WGS sequence"/>
</dbReference>
<dbReference type="EMBL" id="VVUY01000001">
    <property type="protein sequence ID" value="KAA2564287.1"/>
    <property type="molecule type" value="Genomic_DNA"/>
</dbReference>
<gene>
    <name evidence="1" type="ORF">F2S36_00680</name>
</gene>
<accession>A0A9P3ZL35</accession>
<evidence type="ECO:0000313" key="2">
    <source>
        <dbReference type="Proteomes" id="UP000323119"/>
    </source>
</evidence>
<dbReference type="RefSeq" id="WP_149873442.1">
    <property type="nucleotide sequence ID" value="NZ_JADMQE010000003.1"/>
</dbReference>
<comment type="caution">
    <text evidence="1">The sequence shown here is derived from an EMBL/GenBank/DDBJ whole genome shotgun (WGS) entry which is preliminary data.</text>
</comment>
<sequence>MKKLAIILLGLFPLVLSSCLKEEEDYFDKSASARIEEAVKNAISVLEGAENGWAVKYYPNPTQTFGGFNLFFKFDDGTVTVSSEIESASTTATSLYSVGQEAGPTLAIDTKNELINYFAHPRNPDGYGSNYKGLEGDYLWTVLSATPEKVMLRGVKSGSLYTLTPLETSDWASEMQAYKNAASDMEFPSYVCVVKGDSLECITTSEGKFLYRNLTIRQETDKGIESYAAPFIYTKTGIELYEPLTINGVTAQKLDLKEEYYFANEDDSFIISGPKPVTSDNILTYGAVETTFNTVKVTVTPSNSDTYYVAAFLPSEIAGYTDKQLRNAICDLLAAGDLYSGEKTLTFNYLYDQAEYILVGFGIDATTMASTTKIFRQSVTTGTLPDTIADGYKAWLGTWTVTSTSSEKSKTAYSFDIEIRPRTIDGTYLVRGWGYTVIKDDYEVDANYVSSTKGFQLFKREVGTLGDGGALTLLPRILNHQTNAYGLLNTSAYLLYAKPDGEGKGNITGREGSLSGGGTFTIVSADFWNVKNGSNYYLQAMDPYTYQDFFVGPYTMVRKSTDYGPSGRSVANAMGIEEQQAATAVTMPHDVKVPFRAEE</sequence>
<dbReference type="AlphaFoldDB" id="A0A9P3ZL35"/>
<dbReference type="Pfam" id="PF14135">
    <property type="entry name" value="DUF4302"/>
    <property type="match status" value="1"/>
</dbReference>
<proteinExistence type="predicted"/>
<evidence type="ECO:0000313" key="1">
    <source>
        <dbReference type="EMBL" id="KAA2564287.1"/>
    </source>
</evidence>
<dbReference type="PROSITE" id="PS51257">
    <property type="entry name" value="PROKAR_LIPOPROTEIN"/>
    <property type="match status" value="1"/>
</dbReference>
<organism evidence="1 2">
    <name type="scientific">Alistipes onderdonkii</name>
    <dbReference type="NCBI Taxonomy" id="328813"/>
    <lineage>
        <taxon>Bacteria</taxon>
        <taxon>Pseudomonadati</taxon>
        <taxon>Bacteroidota</taxon>
        <taxon>Bacteroidia</taxon>
        <taxon>Bacteroidales</taxon>
        <taxon>Rikenellaceae</taxon>
        <taxon>Alistipes</taxon>
    </lineage>
</organism>